<dbReference type="EMBL" id="SUVG01000001">
    <property type="protein sequence ID" value="MBE6420680.1"/>
    <property type="molecule type" value="Genomic_DNA"/>
</dbReference>
<evidence type="ECO:0000313" key="4">
    <source>
        <dbReference type="Proteomes" id="UP000725649"/>
    </source>
</evidence>
<protein>
    <submittedName>
        <fullName evidence="3">Uncharacterized protein</fullName>
    </submittedName>
</protein>
<feature type="chain" id="PRO_5036996889" evidence="2">
    <location>
        <begin position="21"/>
        <end position="165"/>
    </location>
</feature>
<comment type="caution">
    <text evidence="3">The sequence shown here is derived from an EMBL/GenBank/DDBJ whole genome shotgun (WGS) entry which is preliminary data.</text>
</comment>
<feature type="coiled-coil region" evidence="1">
    <location>
        <begin position="22"/>
        <end position="56"/>
    </location>
</feature>
<gene>
    <name evidence="3" type="ORF">E7027_00810</name>
</gene>
<name>A0A928DPM3_9BACT</name>
<dbReference type="AlphaFoldDB" id="A0A928DPM3"/>
<evidence type="ECO:0000256" key="1">
    <source>
        <dbReference type="SAM" id="Coils"/>
    </source>
</evidence>
<organism evidence="3 4">
    <name type="scientific">Candidatus Avelusimicrobium gallicola</name>
    <dbReference type="NCBI Taxonomy" id="2562704"/>
    <lineage>
        <taxon>Bacteria</taxon>
        <taxon>Pseudomonadati</taxon>
        <taxon>Elusimicrobiota</taxon>
        <taxon>Elusimicrobia</taxon>
        <taxon>Elusimicrobiales</taxon>
        <taxon>Elusimicrobiaceae</taxon>
        <taxon>Candidatus Avelusimicrobium</taxon>
    </lineage>
</organism>
<sequence>MKKIIFVLLLALITPLCVFAQADKVNEDLIKAKADFARAESQLKNLAAKNTSVEAELKAVIGSHAVLKETALDARRDITNRDRAENFIYQTLTYRLEDLYEDLYNLKKKNEGVYYEAYKICNHLYWIELDKEALNLYGIQNAVERQFPFLEVHDVTWLQENDPQK</sequence>
<reference evidence="3" key="1">
    <citation type="submission" date="2019-04" db="EMBL/GenBank/DDBJ databases">
        <title>Evolution of Biomass-Degrading Anaerobic Consortia Revealed by Metagenomics.</title>
        <authorList>
            <person name="Peng X."/>
        </authorList>
    </citation>
    <scope>NUCLEOTIDE SEQUENCE</scope>
    <source>
        <strain evidence="3">SIG66</strain>
    </source>
</reference>
<accession>A0A928DPM3</accession>
<keyword evidence="2" id="KW-0732">Signal</keyword>
<evidence type="ECO:0000256" key="2">
    <source>
        <dbReference type="SAM" id="SignalP"/>
    </source>
</evidence>
<feature type="signal peptide" evidence="2">
    <location>
        <begin position="1"/>
        <end position="20"/>
    </location>
</feature>
<proteinExistence type="predicted"/>
<keyword evidence="1" id="KW-0175">Coiled coil</keyword>
<dbReference type="Proteomes" id="UP000725649">
    <property type="component" value="Unassembled WGS sequence"/>
</dbReference>
<evidence type="ECO:0000313" key="3">
    <source>
        <dbReference type="EMBL" id="MBE6420680.1"/>
    </source>
</evidence>